<keyword evidence="3" id="KW-1185">Reference proteome</keyword>
<proteinExistence type="predicted"/>
<evidence type="ECO:0000256" key="1">
    <source>
        <dbReference type="SAM" id="MobiDB-lite"/>
    </source>
</evidence>
<evidence type="ECO:0000313" key="2">
    <source>
        <dbReference type="EMBL" id="KAJ8416682.1"/>
    </source>
</evidence>
<dbReference type="EMBL" id="JAINUG010000005">
    <property type="protein sequence ID" value="KAJ8416682.1"/>
    <property type="molecule type" value="Genomic_DNA"/>
</dbReference>
<protein>
    <submittedName>
        <fullName evidence="2">Uncharacterized protein</fullName>
    </submittedName>
</protein>
<dbReference type="AlphaFoldDB" id="A0AAD7X177"/>
<organism evidence="2 3">
    <name type="scientific">Aldrovandia affinis</name>
    <dbReference type="NCBI Taxonomy" id="143900"/>
    <lineage>
        <taxon>Eukaryota</taxon>
        <taxon>Metazoa</taxon>
        <taxon>Chordata</taxon>
        <taxon>Craniata</taxon>
        <taxon>Vertebrata</taxon>
        <taxon>Euteleostomi</taxon>
        <taxon>Actinopterygii</taxon>
        <taxon>Neopterygii</taxon>
        <taxon>Teleostei</taxon>
        <taxon>Notacanthiformes</taxon>
        <taxon>Halosauridae</taxon>
        <taxon>Aldrovandia</taxon>
    </lineage>
</organism>
<accession>A0AAD7X177</accession>
<name>A0AAD7X177_9TELE</name>
<gene>
    <name evidence="2" type="ORF">AAFF_G00325600</name>
</gene>
<evidence type="ECO:0000313" key="3">
    <source>
        <dbReference type="Proteomes" id="UP001221898"/>
    </source>
</evidence>
<reference evidence="2" key="1">
    <citation type="journal article" date="2023" name="Science">
        <title>Genome structures resolve the early diversification of teleost fishes.</title>
        <authorList>
            <person name="Parey E."/>
            <person name="Louis A."/>
            <person name="Montfort J."/>
            <person name="Bouchez O."/>
            <person name="Roques C."/>
            <person name="Iampietro C."/>
            <person name="Lluch J."/>
            <person name="Castinel A."/>
            <person name="Donnadieu C."/>
            <person name="Desvignes T."/>
            <person name="Floi Bucao C."/>
            <person name="Jouanno E."/>
            <person name="Wen M."/>
            <person name="Mejri S."/>
            <person name="Dirks R."/>
            <person name="Jansen H."/>
            <person name="Henkel C."/>
            <person name="Chen W.J."/>
            <person name="Zahm M."/>
            <person name="Cabau C."/>
            <person name="Klopp C."/>
            <person name="Thompson A.W."/>
            <person name="Robinson-Rechavi M."/>
            <person name="Braasch I."/>
            <person name="Lecointre G."/>
            <person name="Bobe J."/>
            <person name="Postlethwait J.H."/>
            <person name="Berthelot C."/>
            <person name="Roest Crollius H."/>
            <person name="Guiguen Y."/>
        </authorList>
    </citation>
    <scope>NUCLEOTIDE SEQUENCE</scope>
    <source>
        <strain evidence="2">NC1722</strain>
    </source>
</reference>
<sequence>MLSIAVTSDTPTSRADRHRLPYMGDGGVAACDRRGGEKQSSGAVKRREESDVGTWPPLVRTLCSSPARATAPLCLAGECVSGRTKPAPALAGRTSADRRSGNPGALRLWLCVPLEIR</sequence>
<comment type="caution">
    <text evidence="2">The sequence shown here is derived from an EMBL/GenBank/DDBJ whole genome shotgun (WGS) entry which is preliminary data.</text>
</comment>
<dbReference type="Proteomes" id="UP001221898">
    <property type="component" value="Unassembled WGS sequence"/>
</dbReference>
<feature type="region of interest" description="Disordered" evidence="1">
    <location>
        <begin position="1"/>
        <end position="52"/>
    </location>
</feature>
<feature type="compositionally biased region" description="Polar residues" evidence="1">
    <location>
        <begin position="1"/>
        <end position="13"/>
    </location>
</feature>